<name>A0A8H5C2Q8_9AGAR</name>
<evidence type="ECO:0008006" key="5">
    <source>
        <dbReference type="Google" id="ProtNLM"/>
    </source>
</evidence>
<accession>A0A8H5C2Q8</accession>
<comment type="caution">
    <text evidence="3">The sequence shown here is derived from an EMBL/GenBank/DDBJ whole genome shotgun (WGS) entry which is preliminary data.</text>
</comment>
<evidence type="ECO:0000256" key="1">
    <source>
        <dbReference type="SAM" id="MobiDB-lite"/>
    </source>
</evidence>
<feature type="compositionally biased region" description="Polar residues" evidence="1">
    <location>
        <begin position="212"/>
        <end position="222"/>
    </location>
</feature>
<feature type="region of interest" description="Disordered" evidence="1">
    <location>
        <begin position="95"/>
        <end position="222"/>
    </location>
</feature>
<keyword evidence="4" id="KW-1185">Reference proteome</keyword>
<protein>
    <recommendedName>
        <fullName evidence="5">Mid2 domain-containing protein</fullName>
    </recommendedName>
</protein>
<dbReference type="AlphaFoldDB" id="A0A8H5C2Q8"/>
<feature type="transmembrane region" description="Helical" evidence="2">
    <location>
        <begin position="235"/>
        <end position="259"/>
    </location>
</feature>
<organism evidence="3 4">
    <name type="scientific">Ephemerocybe angulata</name>
    <dbReference type="NCBI Taxonomy" id="980116"/>
    <lineage>
        <taxon>Eukaryota</taxon>
        <taxon>Fungi</taxon>
        <taxon>Dikarya</taxon>
        <taxon>Basidiomycota</taxon>
        <taxon>Agaricomycotina</taxon>
        <taxon>Agaricomycetes</taxon>
        <taxon>Agaricomycetidae</taxon>
        <taxon>Agaricales</taxon>
        <taxon>Agaricineae</taxon>
        <taxon>Psathyrellaceae</taxon>
        <taxon>Ephemerocybe</taxon>
    </lineage>
</organism>
<dbReference type="EMBL" id="JAACJK010000109">
    <property type="protein sequence ID" value="KAF5333068.1"/>
    <property type="molecule type" value="Genomic_DNA"/>
</dbReference>
<feature type="compositionally biased region" description="Low complexity" evidence="1">
    <location>
        <begin position="98"/>
        <end position="145"/>
    </location>
</feature>
<feature type="compositionally biased region" description="Low complexity" evidence="1">
    <location>
        <begin position="153"/>
        <end position="178"/>
    </location>
</feature>
<proteinExistence type="predicted"/>
<evidence type="ECO:0000313" key="4">
    <source>
        <dbReference type="Proteomes" id="UP000541558"/>
    </source>
</evidence>
<evidence type="ECO:0000313" key="3">
    <source>
        <dbReference type="EMBL" id="KAF5333068.1"/>
    </source>
</evidence>
<gene>
    <name evidence="3" type="ORF">D9611_002370</name>
</gene>
<dbReference type="Proteomes" id="UP000541558">
    <property type="component" value="Unassembled WGS sequence"/>
</dbReference>
<feature type="region of interest" description="Disordered" evidence="1">
    <location>
        <begin position="317"/>
        <end position="361"/>
    </location>
</feature>
<evidence type="ECO:0000256" key="2">
    <source>
        <dbReference type="SAM" id="Phobius"/>
    </source>
</evidence>
<keyword evidence="2" id="KW-0472">Membrane</keyword>
<dbReference type="PROSITE" id="PS51257">
    <property type="entry name" value="PROKAR_LIPOPROTEIN"/>
    <property type="match status" value="1"/>
</dbReference>
<sequence length="381" mass="40391">MWDSRHNQCFNIRGVGMGYHCSGSSCPSTTATGLLLGPALFSSFLQNSVDIALTLQRPLINPRSLIISPSSSMDRVNAFMGRLIRRQLLEDTKGGGITIPLPTLLPTKSTATTSSTPVTSKTTTTAATETTKSSATTTGTSTTTTQAGDAKPTDTTTTSTSTSTSTTTSSTPTTTSTTAGGILVTTQAPDVTSTVTERPTTSTTFVSQTVSNAGQQSSTPSQVGGAKSSFLDNKVAAGVTFGISGFVGLVLILFIIWFAMRKRRRIAKLEKDIISFDPDAVGNYRRSDSDIRSLSSVEKGRSNSSLDHYAGNGYAATMNADSQPDYRNAAPYSDYGPQRNGSLQRPGNVAFNPTADSGDYTRKYALPSQTYNTQPYNGYNR</sequence>
<dbReference type="OrthoDB" id="2693038at2759"/>
<keyword evidence="2" id="KW-1133">Transmembrane helix</keyword>
<reference evidence="3 4" key="1">
    <citation type="journal article" date="2020" name="ISME J.">
        <title>Uncovering the hidden diversity of litter-decomposition mechanisms in mushroom-forming fungi.</title>
        <authorList>
            <person name="Floudas D."/>
            <person name="Bentzer J."/>
            <person name="Ahren D."/>
            <person name="Johansson T."/>
            <person name="Persson P."/>
            <person name="Tunlid A."/>
        </authorList>
    </citation>
    <scope>NUCLEOTIDE SEQUENCE [LARGE SCALE GENOMIC DNA]</scope>
    <source>
        <strain evidence="3 4">CBS 175.51</strain>
    </source>
</reference>
<keyword evidence="2" id="KW-0812">Transmembrane</keyword>
<feature type="compositionally biased region" description="Low complexity" evidence="1">
    <location>
        <begin position="191"/>
        <end position="211"/>
    </location>
</feature>